<evidence type="ECO:0000313" key="5">
    <source>
        <dbReference type="EMBL" id="SCX78427.1"/>
    </source>
</evidence>
<evidence type="ECO:0000256" key="1">
    <source>
        <dbReference type="ARBA" id="ARBA00023015"/>
    </source>
</evidence>
<dbReference type="EMBL" id="FMUS01000001">
    <property type="protein sequence ID" value="SCX78427.1"/>
    <property type="molecule type" value="Genomic_DNA"/>
</dbReference>
<dbReference type="Pfam" id="PF01022">
    <property type="entry name" value="HTH_5"/>
    <property type="match status" value="1"/>
</dbReference>
<dbReference type="InterPro" id="IPR001845">
    <property type="entry name" value="HTH_ArsR_DNA-bd_dom"/>
</dbReference>
<reference evidence="5 6" key="1">
    <citation type="submission" date="2016-10" db="EMBL/GenBank/DDBJ databases">
        <authorList>
            <person name="de Groot N.N."/>
        </authorList>
    </citation>
    <scope>NUCLEOTIDE SEQUENCE [LARGE SCALE GENOMIC DNA]</scope>
    <source>
        <strain evidence="5 6">DSM 18978</strain>
    </source>
</reference>
<dbReference type="PRINTS" id="PR00778">
    <property type="entry name" value="HTHARSR"/>
</dbReference>
<organism evidence="5 6">
    <name type="scientific">Alkaliphilus peptidifermentans DSM 18978</name>
    <dbReference type="NCBI Taxonomy" id="1120976"/>
    <lineage>
        <taxon>Bacteria</taxon>
        <taxon>Bacillati</taxon>
        <taxon>Bacillota</taxon>
        <taxon>Clostridia</taxon>
        <taxon>Peptostreptococcales</taxon>
        <taxon>Natronincolaceae</taxon>
        <taxon>Alkaliphilus</taxon>
    </lineage>
</organism>
<dbReference type="InterPro" id="IPR051081">
    <property type="entry name" value="HTH_MetalResp_TranReg"/>
</dbReference>
<dbReference type="STRING" id="1120976.SAMN03080606_00179"/>
<accession>A0A1G5AKL3</accession>
<dbReference type="InterPro" id="IPR036388">
    <property type="entry name" value="WH-like_DNA-bd_sf"/>
</dbReference>
<evidence type="ECO:0000256" key="3">
    <source>
        <dbReference type="ARBA" id="ARBA00023163"/>
    </source>
</evidence>
<dbReference type="SMART" id="SM00418">
    <property type="entry name" value="HTH_ARSR"/>
    <property type="match status" value="1"/>
</dbReference>
<keyword evidence="3" id="KW-0804">Transcription</keyword>
<sequence length="118" mass="13766">MLVDIFKAIGDETRIRIINLLIKEELCVCEIEAILKVSQSNASRHLNKLKGAGIITCVKKAQWVYYQIDNSFIDENKLLYEYIQTQLQKTSIYLKDAEELTKFRSSNMTCVILKEEFR</sequence>
<gene>
    <name evidence="5" type="ORF">SAMN03080606_00179</name>
</gene>
<dbReference type="PROSITE" id="PS50987">
    <property type="entry name" value="HTH_ARSR_2"/>
    <property type="match status" value="1"/>
</dbReference>
<dbReference type="RefSeq" id="WP_242876872.1">
    <property type="nucleotide sequence ID" value="NZ_FMUS01000001.1"/>
</dbReference>
<name>A0A1G5AKL3_9FIRM</name>
<feature type="domain" description="HTH arsR-type" evidence="4">
    <location>
        <begin position="1"/>
        <end position="98"/>
    </location>
</feature>
<dbReference type="GO" id="GO:0003700">
    <property type="term" value="F:DNA-binding transcription factor activity"/>
    <property type="evidence" value="ECO:0007669"/>
    <property type="project" value="InterPro"/>
</dbReference>
<keyword evidence="2" id="KW-0238">DNA-binding</keyword>
<keyword evidence="1" id="KW-0805">Transcription regulation</keyword>
<dbReference type="PANTHER" id="PTHR33154:SF18">
    <property type="entry name" value="ARSENICAL RESISTANCE OPERON REPRESSOR"/>
    <property type="match status" value="1"/>
</dbReference>
<keyword evidence="6" id="KW-1185">Reference proteome</keyword>
<evidence type="ECO:0000259" key="4">
    <source>
        <dbReference type="PROSITE" id="PS50987"/>
    </source>
</evidence>
<dbReference type="InterPro" id="IPR011991">
    <property type="entry name" value="ArsR-like_HTH"/>
</dbReference>
<dbReference type="Proteomes" id="UP000198636">
    <property type="component" value="Unassembled WGS sequence"/>
</dbReference>
<protein>
    <submittedName>
        <fullName evidence="5">Transcriptional regulator, ArsR family</fullName>
    </submittedName>
</protein>
<evidence type="ECO:0000256" key="2">
    <source>
        <dbReference type="ARBA" id="ARBA00023125"/>
    </source>
</evidence>
<dbReference type="AlphaFoldDB" id="A0A1G5AKL3"/>
<dbReference type="SUPFAM" id="SSF46785">
    <property type="entry name" value="Winged helix' DNA-binding domain"/>
    <property type="match status" value="1"/>
</dbReference>
<evidence type="ECO:0000313" key="6">
    <source>
        <dbReference type="Proteomes" id="UP000198636"/>
    </source>
</evidence>
<proteinExistence type="predicted"/>
<dbReference type="GO" id="GO:0003677">
    <property type="term" value="F:DNA binding"/>
    <property type="evidence" value="ECO:0007669"/>
    <property type="project" value="UniProtKB-KW"/>
</dbReference>
<dbReference type="InterPro" id="IPR036390">
    <property type="entry name" value="WH_DNA-bd_sf"/>
</dbReference>
<dbReference type="PANTHER" id="PTHR33154">
    <property type="entry name" value="TRANSCRIPTIONAL REGULATOR, ARSR FAMILY"/>
    <property type="match status" value="1"/>
</dbReference>
<dbReference type="Gene3D" id="1.10.10.10">
    <property type="entry name" value="Winged helix-like DNA-binding domain superfamily/Winged helix DNA-binding domain"/>
    <property type="match status" value="1"/>
</dbReference>
<dbReference type="CDD" id="cd00090">
    <property type="entry name" value="HTH_ARSR"/>
    <property type="match status" value="1"/>
</dbReference>
<dbReference type="NCBIfam" id="NF033788">
    <property type="entry name" value="HTH_metalloreg"/>
    <property type="match status" value="1"/>
</dbReference>